<sequence>MKKEPKEVKEGEKRGKEEGRRRRRRRRGGGKRRDKTKEEKQALHLFFFIYWTSLVSCSEEANILALLRYAYNNNSLFFENIRNKTNPYQTTKFFNLKAEGDFF</sequence>
<reference evidence="2 3" key="1">
    <citation type="journal article" date="2021" name="Elife">
        <title>Chloroplast acquisition without the gene transfer in kleptoplastic sea slugs, Plakobranchus ocellatus.</title>
        <authorList>
            <person name="Maeda T."/>
            <person name="Takahashi S."/>
            <person name="Yoshida T."/>
            <person name="Shimamura S."/>
            <person name="Takaki Y."/>
            <person name="Nagai Y."/>
            <person name="Toyoda A."/>
            <person name="Suzuki Y."/>
            <person name="Arimoto A."/>
            <person name="Ishii H."/>
            <person name="Satoh N."/>
            <person name="Nishiyama T."/>
            <person name="Hasebe M."/>
            <person name="Maruyama T."/>
            <person name="Minagawa J."/>
            <person name="Obokata J."/>
            <person name="Shigenobu S."/>
        </authorList>
    </citation>
    <scope>NUCLEOTIDE SEQUENCE [LARGE SCALE GENOMIC DNA]</scope>
</reference>
<feature type="region of interest" description="Disordered" evidence="1">
    <location>
        <begin position="1"/>
        <end position="37"/>
    </location>
</feature>
<evidence type="ECO:0000256" key="1">
    <source>
        <dbReference type="SAM" id="MobiDB-lite"/>
    </source>
</evidence>
<name>A0AAV4A1W1_9GAST</name>
<evidence type="ECO:0000313" key="3">
    <source>
        <dbReference type="Proteomes" id="UP000735302"/>
    </source>
</evidence>
<dbReference type="Proteomes" id="UP000735302">
    <property type="component" value="Unassembled WGS sequence"/>
</dbReference>
<comment type="caution">
    <text evidence="2">The sequence shown here is derived from an EMBL/GenBank/DDBJ whole genome shotgun (WGS) entry which is preliminary data.</text>
</comment>
<gene>
    <name evidence="2" type="ORF">PoB_002763800</name>
</gene>
<organism evidence="2 3">
    <name type="scientific">Plakobranchus ocellatus</name>
    <dbReference type="NCBI Taxonomy" id="259542"/>
    <lineage>
        <taxon>Eukaryota</taxon>
        <taxon>Metazoa</taxon>
        <taxon>Spiralia</taxon>
        <taxon>Lophotrochozoa</taxon>
        <taxon>Mollusca</taxon>
        <taxon>Gastropoda</taxon>
        <taxon>Heterobranchia</taxon>
        <taxon>Euthyneura</taxon>
        <taxon>Panpulmonata</taxon>
        <taxon>Sacoglossa</taxon>
        <taxon>Placobranchoidea</taxon>
        <taxon>Plakobranchidae</taxon>
        <taxon>Plakobranchus</taxon>
    </lineage>
</organism>
<keyword evidence="3" id="KW-1185">Reference proteome</keyword>
<proteinExistence type="predicted"/>
<dbReference type="AlphaFoldDB" id="A0AAV4A1W1"/>
<feature type="compositionally biased region" description="Basic and acidic residues" evidence="1">
    <location>
        <begin position="1"/>
        <end position="20"/>
    </location>
</feature>
<feature type="compositionally biased region" description="Basic residues" evidence="1">
    <location>
        <begin position="21"/>
        <end position="34"/>
    </location>
</feature>
<accession>A0AAV4A1W1</accession>
<protein>
    <submittedName>
        <fullName evidence="2">Uncharacterized protein</fullName>
    </submittedName>
</protein>
<dbReference type="EMBL" id="BLXT01003199">
    <property type="protein sequence ID" value="GFO01133.1"/>
    <property type="molecule type" value="Genomic_DNA"/>
</dbReference>
<evidence type="ECO:0000313" key="2">
    <source>
        <dbReference type="EMBL" id="GFO01133.1"/>
    </source>
</evidence>